<evidence type="ECO:0000256" key="1">
    <source>
        <dbReference type="SAM" id="Phobius"/>
    </source>
</evidence>
<organism evidence="3 4">
    <name type="scientific">Tenggerimyces flavus</name>
    <dbReference type="NCBI Taxonomy" id="1708749"/>
    <lineage>
        <taxon>Bacteria</taxon>
        <taxon>Bacillati</taxon>
        <taxon>Actinomycetota</taxon>
        <taxon>Actinomycetes</taxon>
        <taxon>Propionibacteriales</taxon>
        <taxon>Nocardioidaceae</taxon>
        <taxon>Tenggerimyces</taxon>
    </lineage>
</organism>
<name>A0ABV7YH58_9ACTN</name>
<feature type="domain" description="DUF1206" evidence="2">
    <location>
        <begin position="202"/>
        <end position="271"/>
    </location>
</feature>
<accession>A0ABV7YH58</accession>
<keyword evidence="1" id="KW-0812">Transmembrane</keyword>
<dbReference type="RefSeq" id="WP_205121454.1">
    <property type="nucleotide sequence ID" value="NZ_JAFBCM010000001.1"/>
</dbReference>
<keyword evidence="4" id="KW-1185">Reference proteome</keyword>
<feature type="transmembrane region" description="Helical" evidence="1">
    <location>
        <begin position="21"/>
        <end position="46"/>
    </location>
</feature>
<feature type="transmembrane region" description="Helical" evidence="1">
    <location>
        <begin position="245"/>
        <end position="266"/>
    </location>
</feature>
<feature type="domain" description="DUF1206" evidence="2">
    <location>
        <begin position="25"/>
        <end position="94"/>
    </location>
</feature>
<feature type="transmembrane region" description="Helical" evidence="1">
    <location>
        <begin position="151"/>
        <end position="172"/>
    </location>
</feature>
<evidence type="ECO:0000313" key="4">
    <source>
        <dbReference type="Proteomes" id="UP001595699"/>
    </source>
</evidence>
<feature type="transmembrane region" description="Helical" evidence="1">
    <location>
        <begin position="71"/>
        <end position="93"/>
    </location>
</feature>
<dbReference type="EMBL" id="JBHRZH010000027">
    <property type="protein sequence ID" value="MFC3764521.1"/>
    <property type="molecule type" value="Genomic_DNA"/>
</dbReference>
<gene>
    <name evidence="3" type="ORF">ACFOUW_27035</name>
</gene>
<sequence>MSAGNAEATAHEAARSKPVRLLGRVGLVAYGLVHVLVAFLAIRIAIGESGSAKPSKGGALQTIAEQPGGVVLLWLIVVGLAAFTVWQLAVAIWGHRNIQDRGSRTKRRVSSAAHALVVAALAFTAAKTALGKSSSGGGQQTLTAKVLAMPAGFLLVGAVGVAVICVAANLVYRGWKKKFTEELDFKGASPAAVKSAIRLGQIGYGALGVAYGTVGMLIVVAAATHDANKQTGLDAALKTLAEQPFGKILLGIIAVGLACFGLYCVLDARYRED</sequence>
<dbReference type="Proteomes" id="UP001595699">
    <property type="component" value="Unassembled WGS sequence"/>
</dbReference>
<feature type="domain" description="DUF1206" evidence="2">
    <location>
        <begin position="111"/>
        <end position="176"/>
    </location>
</feature>
<proteinExistence type="predicted"/>
<reference evidence="4" key="1">
    <citation type="journal article" date="2019" name="Int. J. Syst. Evol. Microbiol.">
        <title>The Global Catalogue of Microorganisms (GCM) 10K type strain sequencing project: providing services to taxonomists for standard genome sequencing and annotation.</title>
        <authorList>
            <consortium name="The Broad Institute Genomics Platform"/>
            <consortium name="The Broad Institute Genome Sequencing Center for Infectious Disease"/>
            <person name="Wu L."/>
            <person name="Ma J."/>
        </authorList>
    </citation>
    <scope>NUCLEOTIDE SEQUENCE [LARGE SCALE GENOMIC DNA]</scope>
    <source>
        <strain evidence="4">CGMCC 4.7241</strain>
    </source>
</reference>
<protein>
    <submittedName>
        <fullName evidence="3">DUF1206 domain-containing protein</fullName>
    </submittedName>
</protein>
<feature type="transmembrane region" description="Helical" evidence="1">
    <location>
        <begin position="113"/>
        <end position="131"/>
    </location>
</feature>
<comment type="caution">
    <text evidence="3">The sequence shown here is derived from an EMBL/GenBank/DDBJ whole genome shotgun (WGS) entry which is preliminary data.</text>
</comment>
<keyword evidence="1" id="KW-0472">Membrane</keyword>
<evidence type="ECO:0000313" key="3">
    <source>
        <dbReference type="EMBL" id="MFC3764521.1"/>
    </source>
</evidence>
<feature type="transmembrane region" description="Helical" evidence="1">
    <location>
        <begin position="204"/>
        <end position="225"/>
    </location>
</feature>
<keyword evidence="1" id="KW-1133">Transmembrane helix</keyword>
<evidence type="ECO:0000259" key="2">
    <source>
        <dbReference type="Pfam" id="PF06724"/>
    </source>
</evidence>
<dbReference type="InterPro" id="IPR009597">
    <property type="entry name" value="DUF1206"/>
</dbReference>
<dbReference type="Pfam" id="PF06724">
    <property type="entry name" value="DUF1206"/>
    <property type="match status" value="3"/>
</dbReference>